<dbReference type="InParanoid" id="A0A6L2Q3Z3"/>
<dbReference type="Proteomes" id="UP000502823">
    <property type="component" value="Unassembled WGS sequence"/>
</dbReference>
<evidence type="ECO:0000256" key="6">
    <source>
        <dbReference type="ARBA" id="ARBA00023170"/>
    </source>
</evidence>
<evidence type="ECO:0000256" key="2">
    <source>
        <dbReference type="ARBA" id="ARBA00022692"/>
    </source>
</evidence>
<evidence type="ECO:0000256" key="5">
    <source>
        <dbReference type="ARBA" id="ARBA00023136"/>
    </source>
</evidence>
<evidence type="ECO:0000256" key="4">
    <source>
        <dbReference type="ARBA" id="ARBA00023040"/>
    </source>
</evidence>
<keyword evidence="4" id="KW-0297">G-protein coupled receptor</keyword>
<evidence type="ECO:0000256" key="7">
    <source>
        <dbReference type="ARBA" id="ARBA00023224"/>
    </source>
</evidence>
<evidence type="ECO:0000259" key="10">
    <source>
        <dbReference type="PROSITE" id="PS50262"/>
    </source>
</evidence>
<evidence type="ECO:0000256" key="8">
    <source>
        <dbReference type="SAM" id="MobiDB-lite"/>
    </source>
</evidence>
<feature type="transmembrane region" description="Helical" evidence="9">
    <location>
        <begin position="205"/>
        <end position="227"/>
    </location>
</feature>
<evidence type="ECO:0000256" key="1">
    <source>
        <dbReference type="ARBA" id="ARBA00004141"/>
    </source>
</evidence>
<dbReference type="EMBL" id="BLKM01000866">
    <property type="protein sequence ID" value="GFG39084.1"/>
    <property type="molecule type" value="Genomic_DNA"/>
</dbReference>
<name>A0A6L2Q3Z3_COPFO</name>
<gene>
    <name evidence="11" type="ORF">Cfor_01274</name>
</gene>
<dbReference type="PANTHER" id="PTHR24238">
    <property type="entry name" value="G-PROTEIN COUPLED RECEPTOR"/>
    <property type="match status" value="1"/>
</dbReference>
<dbReference type="PANTHER" id="PTHR24238:SF69">
    <property type="entry name" value="G-PROTEIN COUPLED RECEPTOR 165"/>
    <property type="match status" value="1"/>
</dbReference>
<dbReference type="AlphaFoldDB" id="A0A6L2Q3Z3"/>
<keyword evidence="5 9" id="KW-0472">Membrane</keyword>
<feature type="compositionally biased region" description="Basic and acidic residues" evidence="8">
    <location>
        <begin position="1"/>
        <end position="22"/>
    </location>
</feature>
<proteinExistence type="predicted"/>
<organism evidence="11 12">
    <name type="scientific">Coptotermes formosanus</name>
    <name type="common">Formosan subterranean termite</name>
    <dbReference type="NCBI Taxonomy" id="36987"/>
    <lineage>
        <taxon>Eukaryota</taxon>
        <taxon>Metazoa</taxon>
        <taxon>Ecdysozoa</taxon>
        <taxon>Arthropoda</taxon>
        <taxon>Hexapoda</taxon>
        <taxon>Insecta</taxon>
        <taxon>Pterygota</taxon>
        <taxon>Neoptera</taxon>
        <taxon>Polyneoptera</taxon>
        <taxon>Dictyoptera</taxon>
        <taxon>Blattodea</taxon>
        <taxon>Blattoidea</taxon>
        <taxon>Termitoidae</taxon>
        <taxon>Rhinotermitidae</taxon>
        <taxon>Coptotermes</taxon>
    </lineage>
</organism>
<dbReference type="Gene3D" id="1.20.1070.10">
    <property type="entry name" value="Rhodopsin 7-helix transmembrane proteins"/>
    <property type="match status" value="1"/>
</dbReference>
<evidence type="ECO:0000313" key="12">
    <source>
        <dbReference type="Proteomes" id="UP000502823"/>
    </source>
</evidence>
<keyword evidence="7" id="KW-0807">Transducer</keyword>
<dbReference type="InterPro" id="IPR017452">
    <property type="entry name" value="GPCR_Rhodpsn_7TM"/>
</dbReference>
<protein>
    <recommendedName>
        <fullName evidence="10">G-protein coupled receptors family 1 profile domain-containing protein</fullName>
    </recommendedName>
</protein>
<evidence type="ECO:0000256" key="9">
    <source>
        <dbReference type="SAM" id="Phobius"/>
    </source>
</evidence>
<dbReference type="OrthoDB" id="5975336at2759"/>
<reference evidence="12" key="1">
    <citation type="submission" date="2020-01" db="EMBL/GenBank/DDBJ databases">
        <title>Draft genome sequence of the Termite Coptotermes fromosanus.</title>
        <authorList>
            <person name="Itakura S."/>
            <person name="Yosikawa Y."/>
            <person name="Umezawa K."/>
        </authorList>
    </citation>
    <scope>NUCLEOTIDE SEQUENCE [LARGE SCALE GENOMIC DNA]</scope>
</reference>
<keyword evidence="3 9" id="KW-1133">Transmembrane helix</keyword>
<comment type="subcellular location">
    <subcellularLocation>
        <location evidence="1">Membrane</location>
        <topology evidence="1">Multi-pass membrane protein</topology>
    </subcellularLocation>
</comment>
<feature type="transmembrane region" description="Helical" evidence="9">
    <location>
        <begin position="98"/>
        <end position="117"/>
    </location>
</feature>
<accession>A0A6L2Q3Z3</accession>
<keyword evidence="6" id="KW-0675">Receptor</keyword>
<keyword evidence="2 9" id="KW-0812">Transmembrane</keyword>
<dbReference type="GO" id="GO:0008188">
    <property type="term" value="F:neuropeptide receptor activity"/>
    <property type="evidence" value="ECO:0007669"/>
    <property type="project" value="TreeGrafter"/>
</dbReference>
<dbReference type="GO" id="GO:0005886">
    <property type="term" value="C:plasma membrane"/>
    <property type="evidence" value="ECO:0007669"/>
    <property type="project" value="TreeGrafter"/>
</dbReference>
<evidence type="ECO:0000313" key="11">
    <source>
        <dbReference type="EMBL" id="GFG39084.1"/>
    </source>
</evidence>
<keyword evidence="12" id="KW-1185">Reference proteome</keyword>
<feature type="transmembrane region" description="Helical" evidence="9">
    <location>
        <begin position="57"/>
        <end position="78"/>
    </location>
</feature>
<evidence type="ECO:0000256" key="3">
    <source>
        <dbReference type="ARBA" id="ARBA00022989"/>
    </source>
</evidence>
<sequence length="349" mass="39202">MMMCEARTRDDRSRIDSSRQDLRGSQQHCHAQGEGSGNCDLYEAELDVQKEKRNQKYLISMVTIFAICLCPLMVLRVAKMALAETYENSGHYDITYTLFVWIAFLPTCTTPGLFASWRMSRVAKERLRGYFRFSNRKLRRACEFPLEGQQQQHAAQMHNMAYTEHAGDANGICIAEAGLEGKHRYQQDLTCGILVPVRPAAMLRVTLSAILLVTLPAMLRVTLSAILHVRNSYIPFLLSGVSFRDICGIDDGEQPSLLRRSDLLAPADRNAAQSDRQTSPITKSGFEVNSCLNVVTYPVRDQANLSDAKQLDCVDLLKAEADPCDKDEVINIKLKNLDTKKRGSHVRGQ</sequence>
<comment type="caution">
    <text evidence="11">The sequence shown here is derived from an EMBL/GenBank/DDBJ whole genome shotgun (WGS) entry which is preliminary data.</text>
</comment>
<dbReference type="PROSITE" id="PS50262">
    <property type="entry name" value="G_PROTEIN_RECEP_F1_2"/>
    <property type="match status" value="1"/>
</dbReference>
<feature type="domain" description="G-protein coupled receptors family 1 profile" evidence="10">
    <location>
        <begin position="1"/>
        <end position="114"/>
    </location>
</feature>
<feature type="region of interest" description="Disordered" evidence="8">
    <location>
        <begin position="1"/>
        <end position="35"/>
    </location>
</feature>